<protein>
    <recommendedName>
        <fullName evidence="1">DUF4474 domain-containing protein</fullName>
    </recommendedName>
</protein>
<gene>
    <name evidence="2" type="ORF">SDC9_127664</name>
</gene>
<dbReference type="InterPro" id="IPR029322">
    <property type="entry name" value="DUF4474"/>
</dbReference>
<feature type="domain" description="DUF4474" evidence="1">
    <location>
        <begin position="145"/>
        <end position="314"/>
    </location>
</feature>
<comment type="caution">
    <text evidence="2">The sequence shown here is derived from an EMBL/GenBank/DDBJ whole genome shotgun (WGS) entry which is preliminary data.</text>
</comment>
<accession>A0A645CUP4</accession>
<organism evidence="2">
    <name type="scientific">bioreactor metagenome</name>
    <dbReference type="NCBI Taxonomy" id="1076179"/>
    <lineage>
        <taxon>unclassified sequences</taxon>
        <taxon>metagenomes</taxon>
        <taxon>ecological metagenomes</taxon>
    </lineage>
</organism>
<reference evidence="2" key="1">
    <citation type="submission" date="2019-08" db="EMBL/GenBank/DDBJ databases">
        <authorList>
            <person name="Kucharzyk K."/>
            <person name="Murdoch R.W."/>
            <person name="Higgins S."/>
            <person name="Loffler F."/>
        </authorList>
    </citation>
    <scope>NUCLEOTIDE SEQUENCE</scope>
</reference>
<name>A0A645CUP4_9ZZZZ</name>
<evidence type="ECO:0000259" key="1">
    <source>
        <dbReference type="Pfam" id="PF14751"/>
    </source>
</evidence>
<dbReference type="EMBL" id="VSSQ01030187">
    <property type="protein sequence ID" value="MPM80614.1"/>
    <property type="molecule type" value="Genomic_DNA"/>
</dbReference>
<proteinExistence type="predicted"/>
<sequence length="335" mass="37844">MNKTKIINIAVCAVAAIAIVTSSAFLVKHFSKNNLNASETTSGKIFDVIGDVNGYNEENTSIEYVTDESGEYVTKTDGEPVTRIVTVNNETTTQKNDSKEETTTKDTAQTVTKNVYVTSKNNTSTNFSGNKVTTTVKHDAKTDAGVMGFKWSNEEGIFFSSSDPWQRQFGYNKLYDWGANFFVMYFDTVRFKFNYGGLDWMIQCWKGQYGFVLLGAEVGVYYKPEGTSVEHYACTDNNNKLYVGYTCYNHDSVLFTRKYQSTWWLTGFVEGKLDKFADRSQMKLKVRITLKDKTMADAFVKAVEGQGFTKGNATADDTYYQSGKDVYFMWRSDKG</sequence>
<evidence type="ECO:0000313" key="2">
    <source>
        <dbReference type="EMBL" id="MPM80614.1"/>
    </source>
</evidence>
<dbReference type="Pfam" id="PF14751">
    <property type="entry name" value="DUF4474"/>
    <property type="match status" value="1"/>
</dbReference>
<dbReference type="AlphaFoldDB" id="A0A645CUP4"/>